<comment type="caution">
    <text evidence="2">The sequence shown here is derived from an EMBL/GenBank/DDBJ whole genome shotgun (WGS) entry which is preliminary data.</text>
</comment>
<reference evidence="2 3" key="1">
    <citation type="journal article" date="2020" name="Mol. Biol. Evol.">
        <title>Interspecific Gene Flow and the Evolution of Specialization in Black and White Rhinoceros.</title>
        <authorList>
            <person name="Moodley Y."/>
            <person name="Westbury M.V."/>
            <person name="Russo I.M."/>
            <person name="Gopalakrishnan S."/>
            <person name="Rakotoarivelo A."/>
            <person name="Olsen R.A."/>
            <person name="Prost S."/>
            <person name="Tunstall T."/>
            <person name="Ryder O.A."/>
            <person name="Dalen L."/>
            <person name="Bruford M.W."/>
        </authorList>
    </citation>
    <scope>NUCLEOTIDE SEQUENCE [LARGE SCALE GENOMIC DNA]</scope>
    <source>
        <strain evidence="2">SBR-YM</strain>
        <tissue evidence="2">Skin</tissue>
    </source>
</reference>
<gene>
    <name evidence="2" type="ORF">HPG69_011994</name>
</gene>
<evidence type="ECO:0000256" key="1">
    <source>
        <dbReference type="SAM" id="MobiDB-lite"/>
    </source>
</evidence>
<proteinExistence type="predicted"/>
<accession>A0A7J7EE43</accession>
<keyword evidence="3" id="KW-1185">Reference proteome</keyword>
<feature type="region of interest" description="Disordered" evidence="1">
    <location>
        <begin position="1"/>
        <end position="37"/>
    </location>
</feature>
<dbReference type="AlphaFoldDB" id="A0A7J7EE43"/>
<organism evidence="2 3">
    <name type="scientific">Diceros bicornis minor</name>
    <name type="common">South-central black rhinoceros</name>
    <dbReference type="NCBI Taxonomy" id="77932"/>
    <lineage>
        <taxon>Eukaryota</taxon>
        <taxon>Metazoa</taxon>
        <taxon>Chordata</taxon>
        <taxon>Craniata</taxon>
        <taxon>Vertebrata</taxon>
        <taxon>Euteleostomi</taxon>
        <taxon>Mammalia</taxon>
        <taxon>Eutheria</taxon>
        <taxon>Laurasiatheria</taxon>
        <taxon>Perissodactyla</taxon>
        <taxon>Rhinocerotidae</taxon>
        <taxon>Diceros</taxon>
    </lineage>
</organism>
<dbReference type="Proteomes" id="UP000551758">
    <property type="component" value="Unassembled WGS sequence"/>
</dbReference>
<name>A0A7J7EE43_DICBM</name>
<evidence type="ECO:0000313" key="3">
    <source>
        <dbReference type="Proteomes" id="UP000551758"/>
    </source>
</evidence>
<dbReference type="EMBL" id="JACDTQ010003516">
    <property type="protein sequence ID" value="KAF5913963.1"/>
    <property type="molecule type" value="Genomic_DNA"/>
</dbReference>
<feature type="region of interest" description="Disordered" evidence="1">
    <location>
        <begin position="65"/>
        <end position="84"/>
    </location>
</feature>
<evidence type="ECO:0000313" key="2">
    <source>
        <dbReference type="EMBL" id="KAF5913963.1"/>
    </source>
</evidence>
<sequence>MEGAGPPQSGPGLPGKGARGHLDLSSPEPAQDTEGPGLALLLGTLATVTAPTANTSKVWWQQPDPRDHLRALGPEPMGTSRVGPEVPLLLSSCQQKAAT</sequence>
<protein>
    <submittedName>
        <fullName evidence="2">Uncharacterized protein</fullName>
    </submittedName>
</protein>